<evidence type="ECO:0000313" key="2">
    <source>
        <dbReference type="EMBL" id="VUD73772.1"/>
    </source>
</evidence>
<feature type="region of interest" description="Disordered" evidence="1">
    <location>
        <begin position="400"/>
        <end position="502"/>
    </location>
</feature>
<keyword evidence="3" id="KW-1185">Reference proteome</keyword>
<sequence>MQVERLRLGPADRVDREGLERRAVGEHAGIGAGHLKQRHLGRSERQARHVRQVRGDAELARGRDHRRNAELVAELGGDGVDREREGGAQGQRSAEAVVGILRLPVADLDRAVHQHGIRAQPLRIGGEIDEELEQGAGLALGLNGAVELAVLVVAPAHHGQDRALRRQGDEGGLARLLLRALRVEAPGDHALGEALQVEVEGRAHGDVAARIGEALGVGGDHVEEVVGAGRRLRGRAQGHGLGARRIRLLRRDGAGLDHRLEHHVGALLGAAEIAGGGELRGRAHQAGQHRRLGQAHLLGGLAEIAPCRRIDAVGAGPEIGGVEVAEQDVALRHLALGAHRQERLLDLAPERLLLGQRGQPDILLRDGRAALAHAAAERVAPGRPRQAAQIHAPMAVEAPVLDGDDGLGEVGRQVGGGERLAPEDAAGGEDAPVIGLDGERPAARIGRHRAERRQGQEGREHVAEEREQRHGQQGDAGEGRLGPAPSPPGRGLDGRAGARRRR</sequence>
<proteinExistence type="predicted"/>
<evidence type="ECO:0000313" key="3">
    <source>
        <dbReference type="Proteomes" id="UP000410984"/>
    </source>
</evidence>
<gene>
    <name evidence="2" type="ORF">MET9862_04392</name>
</gene>
<feature type="compositionally biased region" description="Basic and acidic residues" evidence="1">
    <location>
        <begin position="452"/>
        <end position="472"/>
    </location>
</feature>
<reference evidence="2 3" key="1">
    <citation type="submission" date="2019-06" db="EMBL/GenBank/DDBJ databases">
        <authorList>
            <person name="Rodrigo-Torres L."/>
            <person name="Arahal R. D."/>
            <person name="Lucena T."/>
        </authorList>
    </citation>
    <scope>NUCLEOTIDE SEQUENCE [LARGE SCALE GENOMIC DNA]</scope>
    <source>
        <strain evidence="2 3">SB0023/3</strain>
    </source>
</reference>
<protein>
    <submittedName>
        <fullName evidence="2">Uncharacterized protein</fullName>
    </submittedName>
</protein>
<dbReference type="Proteomes" id="UP000410984">
    <property type="component" value="Unassembled WGS sequence"/>
</dbReference>
<organism evidence="2 3">
    <name type="scientific">Methylobacterium symbioticum</name>
    <dbReference type="NCBI Taxonomy" id="2584084"/>
    <lineage>
        <taxon>Bacteria</taxon>
        <taxon>Pseudomonadati</taxon>
        <taxon>Pseudomonadota</taxon>
        <taxon>Alphaproteobacteria</taxon>
        <taxon>Hyphomicrobiales</taxon>
        <taxon>Methylobacteriaceae</taxon>
        <taxon>Methylobacterium</taxon>
    </lineage>
</organism>
<dbReference type="EMBL" id="CABFPH010000085">
    <property type="protein sequence ID" value="VUD73772.1"/>
    <property type="molecule type" value="Genomic_DNA"/>
</dbReference>
<feature type="region of interest" description="Disordered" evidence="1">
    <location>
        <begin position="25"/>
        <end position="50"/>
    </location>
</feature>
<feature type="compositionally biased region" description="Basic and acidic residues" evidence="1">
    <location>
        <begin position="41"/>
        <end position="50"/>
    </location>
</feature>
<evidence type="ECO:0000256" key="1">
    <source>
        <dbReference type="SAM" id="MobiDB-lite"/>
    </source>
</evidence>
<dbReference type="AlphaFoldDB" id="A0A509EI64"/>
<accession>A0A509EI64</accession>
<name>A0A509EI64_9HYPH</name>